<sequence>MAKAKLNMLDAMNKWIEHSHKLIQPHEPHAEQPKKPPLKLTKKQRAVIREKFGGRCAYCGHELPATGWHADHAEPVFRLSKFVKNENERGGKFIPTGEMMNPENDTIENMMPACRSCNIYKHSADIETFRRMITRQLQNSINRTQCLRTGLRLGILKLDAAPIVFWFEKYGEMENGKSTQRSAGSRMSGQDTGHL</sequence>
<comment type="caution">
    <text evidence="3">The sequence shown here is derived from an EMBL/GenBank/DDBJ whole genome shotgun (WGS) entry which is preliminary data.</text>
</comment>
<reference evidence="3 5" key="1">
    <citation type="journal article" date="2017" name="Nat. Microbiol.">
        <title>Natural product diversity associated with the nematode symbionts Photorhabdus and Xenorhabdus.</title>
        <authorList>
            <person name="Tobias N.J."/>
            <person name="Wolff H."/>
            <person name="Djahanschiri B."/>
            <person name="Grundmann F."/>
            <person name="Kronenwerth M."/>
            <person name="Shi Y.M."/>
            <person name="Simonyi S."/>
            <person name="Grun P."/>
            <person name="Shapiro-Ilan D."/>
            <person name="Pidot S.J."/>
            <person name="Stinear T.P."/>
            <person name="Ebersberger I."/>
            <person name="Bode H.B."/>
        </authorList>
    </citation>
    <scope>NUCLEOTIDE SEQUENCE [LARGE SCALE GENOMIC DNA]</scope>
    <source>
        <strain evidence="3 5">DSM 16337</strain>
    </source>
</reference>
<gene>
    <name evidence="4" type="ORF">BDE27_0319</name>
    <name evidence="3" type="ORF">Xehl_03229</name>
</gene>
<dbReference type="GO" id="GO:0004519">
    <property type="term" value="F:endonuclease activity"/>
    <property type="evidence" value="ECO:0007669"/>
    <property type="project" value="UniProtKB-KW"/>
</dbReference>
<dbReference type="Gene3D" id="1.10.30.50">
    <property type="match status" value="1"/>
</dbReference>
<evidence type="ECO:0000313" key="6">
    <source>
        <dbReference type="Proteomes" id="UP000283568"/>
    </source>
</evidence>
<keyword evidence="3" id="KW-0255">Endonuclease</keyword>
<organism evidence="3 5">
    <name type="scientific">Xenorhabdus ehlersii</name>
    <dbReference type="NCBI Taxonomy" id="290111"/>
    <lineage>
        <taxon>Bacteria</taxon>
        <taxon>Pseudomonadati</taxon>
        <taxon>Pseudomonadota</taxon>
        <taxon>Gammaproteobacteria</taxon>
        <taxon>Enterobacterales</taxon>
        <taxon>Morganellaceae</taxon>
        <taxon>Xenorhabdus</taxon>
    </lineage>
</organism>
<dbReference type="InterPro" id="IPR003615">
    <property type="entry name" value="HNH_nuc"/>
</dbReference>
<reference evidence="4 6" key="2">
    <citation type="submission" date="2018-09" db="EMBL/GenBank/DDBJ databases">
        <title>Genomic Encyclopedia of Archaeal and Bacterial Type Strains, Phase II (KMG-II): from individual species to whole genera.</title>
        <authorList>
            <person name="Goeker M."/>
        </authorList>
    </citation>
    <scope>NUCLEOTIDE SEQUENCE [LARGE SCALE GENOMIC DNA]</scope>
    <source>
        <strain evidence="4 6">DSM 16337</strain>
    </source>
</reference>
<dbReference type="EMBL" id="RAQI01000001">
    <property type="protein sequence ID" value="RKE92663.1"/>
    <property type="molecule type" value="Genomic_DNA"/>
</dbReference>
<evidence type="ECO:0000313" key="3">
    <source>
        <dbReference type="EMBL" id="PHM22995.1"/>
    </source>
</evidence>
<feature type="domain" description="HNH nuclease" evidence="2">
    <location>
        <begin position="43"/>
        <end position="119"/>
    </location>
</feature>
<keyword evidence="6" id="KW-1185">Reference proteome</keyword>
<proteinExistence type="predicted"/>
<keyword evidence="3" id="KW-0378">Hydrolase</keyword>
<evidence type="ECO:0000259" key="2">
    <source>
        <dbReference type="SMART" id="SM00507"/>
    </source>
</evidence>
<protein>
    <submittedName>
        <fullName evidence="3">HNH endonuclease</fullName>
    </submittedName>
</protein>
<accession>A0A2D0IMF5</accession>
<evidence type="ECO:0000256" key="1">
    <source>
        <dbReference type="SAM" id="MobiDB-lite"/>
    </source>
</evidence>
<dbReference type="Proteomes" id="UP000283568">
    <property type="component" value="Unassembled WGS sequence"/>
</dbReference>
<feature type="region of interest" description="Disordered" evidence="1">
    <location>
        <begin position="176"/>
        <end position="195"/>
    </location>
</feature>
<dbReference type="EMBL" id="NIBT01000018">
    <property type="protein sequence ID" value="PHM22995.1"/>
    <property type="molecule type" value="Genomic_DNA"/>
</dbReference>
<evidence type="ECO:0000313" key="4">
    <source>
        <dbReference type="EMBL" id="RKE92663.1"/>
    </source>
</evidence>
<keyword evidence="3" id="KW-0540">Nuclease</keyword>
<dbReference type="AlphaFoldDB" id="A0A2D0IMF5"/>
<dbReference type="RefSeq" id="WP_099133222.1">
    <property type="nucleotide sequence ID" value="NZ_CAWNOJ010000029.1"/>
</dbReference>
<evidence type="ECO:0000313" key="5">
    <source>
        <dbReference type="Proteomes" id="UP000225605"/>
    </source>
</evidence>
<dbReference type="OrthoDB" id="9802901at2"/>
<dbReference type="SMART" id="SM00507">
    <property type="entry name" value="HNHc"/>
    <property type="match status" value="1"/>
</dbReference>
<dbReference type="Proteomes" id="UP000225605">
    <property type="component" value="Unassembled WGS sequence"/>
</dbReference>
<name>A0A2D0IMF5_9GAMM</name>
<dbReference type="CDD" id="cd00085">
    <property type="entry name" value="HNHc"/>
    <property type="match status" value="1"/>
</dbReference>